<evidence type="ECO:0000313" key="1">
    <source>
        <dbReference type="EMBL" id="SVC93209.1"/>
    </source>
</evidence>
<gene>
    <name evidence="1" type="ORF">METZ01_LOCUS346063</name>
</gene>
<proteinExistence type="predicted"/>
<organism evidence="1">
    <name type="scientific">marine metagenome</name>
    <dbReference type="NCBI Taxonomy" id="408172"/>
    <lineage>
        <taxon>unclassified sequences</taxon>
        <taxon>metagenomes</taxon>
        <taxon>ecological metagenomes</taxon>
    </lineage>
</organism>
<protein>
    <recommendedName>
        <fullName evidence="2">YubB ferredoxin-like domain-containing protein</fullName>
    </recommendedName>
</protein>
<accession>A0A382R659</accession>
<reference evidence="1" key="1">
    <citation type="submission" date="2018-05" db="EMBL/GenBank/DDBJ databases">
        <authorList>
            <person name="Lanie J.A."/>
            <person name="Ng W.-L."/>
            <person name="Kazmierczak K.M."/>
            <person name="Andrzejewski T.M."/>
            <person name="Davidsen T.M."/>
            <person name="Wayne K.J."/>
            <person name="Tettelin H."/>
            <person name="Glass J.I."/>
            <person name="Rusch D."/>
            <person name="Podicherti R."/>
            <person name="Tsui H.-C.T."/>
            <person name="Winkler M.E."/>
        </authorList>
    </citation>
    <scope>NUCLEOTIDE SEQUENCE</scope>
</reference>
<name>A0A382R659_9ZZZZ</name>
<dbReference type="AlphaFoldDB" id="A0A382R659"/>
<evidence type="ECO:0008006" key="2">
    <source>
        <dbReference type="Google" id="ProtNLM"/>
    </source>
</evidence>
<dbReference type="EMBL" id="UINC01119410">
    <property type="protein sequence ID" value="SVC93209.1"/>
    <property type="molecule type" value="Genomic_DNA"/>
</dbReference>
<sequence>MPNHCRNRVTISAHEGKEDQFKAVLKAFESDRPFQSLYPQPDWPNVPNENGDLPELKELKNPDGSIFHITYEFPDGKNDDRWYDWCYQHWGTKWDAYDRSEGDIDEECGYAEFEFHTAWGPADGIYNFIKEKYPDVSVSWFYDEPGMECAGYLPN</sequence>